<comment type="subcellular location">
    <subcellularLocation>
        <location evidence="1">Membrane</location>
        <topology evidence="1">Multi-pass membrane protein</topology>
    </subcellularLocation>
</comment>
<name>A0A2T7PE77_POMCA</name>
<reference evidence="9 10" key="1">
    <citation type="submission" date="2018-04" db="EMBL/GenBank/DDBJ databases">
        <title>The genome of golden apple snail Pomacea canaliculata provides insight into stress tolerance and invasive adaptation.</title>
        <authorList>
            <person name="Liu C."/>
            <person name="Liu B."/>
            <person name="Ren Y."/>
            <person name="Zhang Y."/>
            <person name="Wang H."/>
            <person name="Li S."/>
            <person name="Jiang F."/>
            <person name="Yin L."/>
            <person name="Zhang G."/>
            <person name="Qian W."/>
            <person name="Fan W."/>
        </authorList>
    </citation>
    <scope>NUCLEOTIDE SEQUENCE [LARGE SCALE GENOMIC DNA]</scope>
    <source>
        <strain evidence="9">SZHN2017</strain>
        <tissue evidence="9">Muscle</tissue>
    </source>
</reference>
<dbReference type="InterPro" id="IPR033118">
    <property type="entry name" value="EXPERA"/>
</dbReference>
<proteinExistence type="predicted"/>
<evidence type="ECO:0000256" key="2">
    <source>
        <dbReference type="ARBA" id="ARBA00022692"/>
    </source>
</evidence>
<dbReference type="STRING" id="400727.A0A2T7PE77"/>
<feature type="transmembrane region" description="Helical" evidence="7">
    <location>
        <begin position="76"/>
        <end position="100"/>
    </location>
</feature>
<feature type="region of interest" description="Disordered" evidence="6">
    <location>
        <begin position="183"/>
        <end position="208"/>
    </location>
</feature>
<evidence type="ECO:0000313" key="9">
    <source>
        <dbReference type="EMBL" id="PVD31720.1"/>
    </source>
</evidence>
<dbReference type="EMBL" id="PZQS01000004">
    <property type="protein sequence ID" value="PVD31720.1"/>
    <property type="molecule type" value="Genomic_DNA"/>
</dbReference>
<evidence type="ECO:0000256" key="5">
    <source>
        <dbReference type="PROSITE-ProRule" id="PRU01087"/>
    </source>
</evidence>
<dbReference type="PANTHER" id="PTHR31204">
    <property type="entry name" value="SIGMA INTRACELLULAR RECEPTOR 2"/>
    <property type="match status" value="1"/>
</dbReference>
<dbReference type="GO" id="GO:0005783">
    <property type="term" value="C:endoplasmic reticulum"/>
    <property type="evidence" value="ECO:0007669"/>
    <property type="project" value="TreeGrafter"/>
</dbReference>
<evidence type="ECO:0000256" key="1">
    <source>
        <dbReference type="ARBA" id="ARBA00004141"/>
    </source>
</evidence>
<feature type="transmembrane region" description="Helical" evidence="7">
    <location>
        <begin position="112"/>
        <end position="133"/>
    </location>
</feature>
<evidence type="ECO:0000256" key="6">
    <source>
        <dbReference type="SAM" id="MobiDB-lite"/>
    </source>
</evidence>
<dbReference type="AlphaFoldDB" id="A0A2T7PE77"/>
<dbReference type="OrthoDB" id="433124at2759"/>
<gene>
    <name evidence="9" type="ORF">C0Q70_07138</name>
</gene>
<keyword evidence="3 5" id="KW-1133">Transmembrane helix</keyword>
<keyword evidence="2 5" id="KW-0812">Transmembrane</keyword>
<feature type="transmembrane region" description="Helical" evidence="7">
    <location>
        <begin position="153"/>
        <end position="169"/>
    </location>
</feature>
<dbReference type="PANTHER" id="PTHR31204:SF1">
    <property type="entry name" value="SIGMA INTRACELLULAR RECEPTOR 2"/>
    <property type="match status" value="1"/>
</dbReference>
<keyword evidence="10" id="KW-1185">Reference proteome</keyword>
<keyword evidence="4 5" id="KW-0472">Membrane</keyword>
<evidence type="ECO:0000256" key="7">
    <source>
        <dbReference type="SAM" id="Phobius"/>
    </source>
</evidence>
<sequence length="208" mass="24557">METLPAPVPIDRWIPRFVLDRIFCGYYVFQLISTPLLDMQGTLPTWLYPSWMRAFFTHHLETWRDPWLADTRAHPWYFGIVFWEYLVQMPFFFVASYAYYKGAQASPWIRIPVIMYCTQTITAVTGIIFMALFEDFNDYTALAPTSTFQRLKLAFIYSFFLVISFLNLYDTLFSKVYLGPSPQAPGTPVTPMTEEERNKREMKTQHED</sequence>
<dbReference type="InterPro" id="IPR051987">
    <property type="entry name" value="Sigma-2_receptor-like"/>
</dbReference>
<evidence type="ECO:0000256" key="3">
    <source>
        <dbReference type="ARBA" id="ARBA00022989"/>
    </source>
</evidence>
<protein>
    <recommendedName>
        <fullName evidence="8">EXPERA domain-containing protein</fullName>
    </recommendedName>
</protein>
<feature type="domain" description="EXPERA" evidence="8">
    <location>
        <begin position="19"/>
        <end position="168"/>
    </location>
</feature>
<evidence type="ECO:0000259" key="8">
    <source>
        <dbReference type="PROSITE" id="PS51751"/>
    </source>
</evidence>
<evidence type="ECO:0000256" key="4">
    <source>
        <dbReference type="ARBA" id="ARBA00023136"/>
    </source>
</evidence>
<evidence type="ECO:0000313" key="10">
    <source>
        <dbReference type="Proteomes" id="UP000245119"/>
    </source>
</evidence>
<feature type="compositionally biased region" description="Basic and acidic residues" evidence="6">
    <location>
        <begin position="194"/>
        <end position="208"/>
    </location>
</feature>
<organism evidence="9 10">
    <name type="scientific">Pomacea canaliculata</name>
    <name type="common">Golden apple snail</name>
    <dbReference type="NCBI Taxonomy" id="400727"/>
    <lineage>
        <taxon>Eukaryota</taxon>
        <taxon>Metazoa</taxon>
        <taxon>Spiralia</taxon>
        <taxon>Lophotrochozoa</taxon>
        <taxon>Mollusca</taxon>
        <taxon>Gastropoda</taxon>
        <taxon>Caenogastropoda</taxon>
        <taxon>Architaenioglossa</taxon>
        <taxon>Ampullarioidea</taxon>
        <taxon>Ampullariidae</taxon>
        <taxon>Pomacea</taxon>
    </lineage>
</organism>
<comment type="caution">
    <text evidence="9">The sequence shown here is derived from an EMBL/GenBank/DDBJ whole genome shotgun (WGS) entry which is preliminary data.</text>
</comment>
<dbReference type="PROSITE" id="PS51751">
    <property type="entry name" value="EXPERA"/>
    <property type="match status" value="1"/>
</dbReference>
<dbReference type="GO" id="GO:0016020">
    <property type="term" value="C:membrane"/>
    <property type="evidence" value="ECO:0007669"/>
    <property type="project" value="UniProtKB-SubCell"/>
</dbReference>
<dbReference type="Pfam" id="PF05241">
    <property type="entry name" value="EBP"/>
    <property type="match status" value="1"/>
</dbReference>
<accession>A0A2T7PE77</accession>
<dbReference type="Proteomes" id="UP000245119">
    <property type="component" value="Linkage Group LG4"/>
</dbReference>